<name>A0A3G1Z0L8_9VIRU</name>
<dbReference type="KEGG" id="vg:41704339"/>
<protein>
    <submittedName>
        <fullName evidence="2">Uncharacterized protein</fullName>
    </submittedName>
</protein>
<accession>A0A3G1Z0L8</accession>
<keyword evidence="1" id="KW-1133">Transmembrane helix</keyword>
<dbReference type="EMBL" id="MH817474">
    <property type="protein sequence ID" value="AYL40774.1"/>
    <property type="molecule type" value="Genomic_RNA"/>
</dbReference>
<dbReference type="Proteomes" id="UP000288904">
    <property type="component" value="Genome"/>
</dbReference>
<feature type="transmembrane region" description="Helical" evidence="1">
    <location>
        <begin position="377"/>
        <end position="397"/>
    </location>
</feature>
<reference evidence="2" key="1">
    <citation type="journal article" date="2018" name="Arch. Virol.">
        <title>Characterization of the first tenuivirus naturally infecting dicotyledonous plants.</title>
        <authorList>
            <person name="Lecoq H."/>
            <person name="Wipf-Scheibel C."/>
            <person name="Verdin E."/>
            <person name="Desbiez C."/>
        </authorList>
    </citation>
    <scope>NUCLEOTIDE SEQUENCE [LARGE SCALE GENOMIC DNA]</scope>
    <source>
        <strain evidence="2">E11-018</strain>
    </source>
</reference>
<dbReference type="RefSeq" id="YP_009551590.1">
    <property type="nucleotide sequence ID" value="NC_040452.1"/>
</dbReference>
<organism evidence="2 3">
    <name type="scientific">Melon chlorotic spot virus</name>
    <dbReference type="NCBI Taxonomy" id="2479459"/>
    <lineage>
        <taxon>Viruses</taxon>
        <taxon>Riboviria</taxon>
        <taxon>Orthornavirae</taxon>
        <taxon>Negarnaviricota</taxon>
        <taxon>Polyploviricotina</taxon>
        <taxon>Bunyaviricetes</taxon>
        <taxon>Hareavirales</taxon>
        <taxon>Phenuiviridae</taxon>
        <taxon>Mechlorovirus</taxon>
        <taxon>Mechlorovirus cucumeris</taxon>
    </lineage>
</organism>
<dbReference type="GeneID" id="41704339"/>
<keyword evidence="3" id="KW-1185">Reference proteome</keyword>
<evidence type="ECO:0000313" key="3">
    <source>
        <dbReference type="Proteomes" id="UP000288904"/>
    </source>
</evidence>
<evidence type="ECO:0000313" key="2">
    <source>
        <dbReference type="EMBL" id="AYL40774.1"/>
    </source>
</evidence>
<keyword evidence="1" id="KW-0472">Membrane</keyword>
<evidence type="ECO:0000256" key="1">
    <source>
        <dbReference type="SAM" id="Phobius"/>
    </source>
</evidence>
<sequence length="400" mass="45824">MGNCILALLYFNMLKGLLAFCDVAGYITNTHWDNHKEIEGAIVDLEFRRLGDSYCMKDFNLTYVDVDIQIESQGHIGIYRPKHSVKKEILCAEDMGFRSAKIGEEVIVTANRVEITKTELDTGIYSCFPQFYHAKSILTITLDMIKIQDLYLINSFYLQPILNMSLNNSYRILNPISEAIYATKDVIIQKMDSPTSTHLSIYSYFQDGFHYGITENLLTQAIGTCAWFISMNHHLLLNDFQVDCIKRGLTSLTGSEPRLERLSRYDVIPDMETTIRLVMPAYKKSVISINDRKQKCSCEYQESSGSYTLEVVGFTDFFTCGNQIYHNGTVKTLYEPKFILCNRLIVGCSTSNTSSSTFMTERISLMRSYIHVNDLKFFFMNHLWLTSITIGVTILILKKL</sequence>
<proteinExistence type="predicted"/>
<keyword evidence="1" id="KW-0812">Transmembrane</keyword>